<dbReference type="EMBL" id="RDPI01001553">
    <property type="protein sequence ID" value="MBF4377248.1"/>
    <property type="molecule type" value="Genomic_DNA"/>
</dbReference>
<proteinExistence type="predicted"/>
<protein>
    <submittedName>
        <fullName evidence="1">Uncharacterized protein</fullName>
    </submittedName>
</protein>
<evidence type="ECO:0000313" key="3">
    <source>
        <dbReference type="Proteomes" id="UP000722957"/>
    </source>
</evidence>
<dbReference type="AlphaFoldDB" id="A0AAW4B3T0"/>
<name>A0AAW4B3T0_VIBAN</name>
<gene>
    <name evidence="1" type="ORF">EAY07_14495</name>
    <name evidence="2" type="ORF">EAY46_30190</name>
</gene>
<organism evidence="1 3">
    <name type="scientific">Vibrio anguillarum</name>
    <name type="common">Listonella anguillarum</name>
    <dbReference type="NCBI Taxonomy" id="55601"/>
    <lineage>
        <taxon>Bacteria</taxon>
        <taxon>Pseudomonadati</taxon>
        <taxon>Pseudomonadota</taxon>
        <taxon>Gammaproteobacteria</taxon>
        <taxon>Vibrionales</taxon>
        <taxon>Vibrionaceae</taxon>
        <taxon>Vibrio</taxon>
    </lineage>
</organism>
<reference evidence="3 4" key="1">
    <citation type="journal article" date="2021" name="PeerJ">
        <title>Analysis of 44 Vibrio anguillarum genomes reveals high genetic diversity.</title>
        <authorList>
            <person name="Hansen M.J."/>
            <person name="Dalsgaard I."/>
        </authorList>
    </citation>
    <scope>NUCLEOTIDE SEQUENCE [LARGE SCALE GENOMIC DNA]</scope>
    <source>
        <strain evidence="2 4">040915-1/1B</strain>
        <strain evidence="1 3">17-16730-2A</strain>
    </source>
</reference>
<evidence type="ECO:0000313" key="1">
    <source>
        <dbReference type="EMBL" id="MBF4273214.1"/>
    </source>
</evidence>
<sequence length="63" mass="7016">MKAKIGILSEEQARKRMIRIVEEKVMYEESYRALGFDSVDALSQVSSSENVELAEVSGHSIGL</sequence>
<dbReference type="KEGG" id="vau:VANGNB10_cI0584c"/>
<accession>A0AAW4B3T0</accession>
<comment type="caution">
    <text evidence="1">The sequence shown here is derived from an EMBL/GenBank/DDBJ whole genome shotgun (WGS) entry which is preliminary data.</text>
</comment>
<dbReference type="Proteomes" id="UP000722957">
    <property type="component" value="Unassembled WGS sequence"/>
</dbReference>
<dbReference type="RefSeq" id="WP_013857574.1">
    <property type="nucleotide sequence ID" value="NZ_CP021980.1"/>
</dbReference>
<evidence type="ECO:0000313" key="2">
    <source>
        <dbReference type="EMBL" id="MBF4377248.1"/>
    </source>
</evidence>
<evidence type="ECO:0000313" key="4">
    <source>
        <dbReference type="Proteomes" id="UP000726136"/>
    </source>
</evidence>
<keyword evidence="4" id="KW-1185">Reference proteome</keyword>
<dbReference type="Proteomes" id="UP000726136">
    <property type="component" value="Unassembled WGS sequence"/>
</dbReference>
<dbReference type="EMBL" id="RDOM01000042">
    <property type="protein sequence ID" value="MBF4273214.1"/>
    <property type="molecule type" value="Genomic_DNA"/>
</dbReference>